<feature type="domain" description="Porphobilinogen deaminase N-terminal" evidence="9">
    <location>
        <begin position="3"/>
        <end position="214"/>
    </location>
</feature>
<dbReference type="PANTHER" id="PTHR11557">
    <property type="entry name" value="PORPHOBILINOGEN DEAMINASE"/>
    <property type="match status" value="1"/>
</dbReference>
<dbReference type="AlphaFoldDB" id="A0A1M4SHZ5"/>
<keyword evidence="5 8" id="KW-0808">Transferase</keyword>
<dbReference type="Gene3D" id="3.40.190.10">
    <property type="entry name" value="Periplasmic binding protein-like II"/>
    <property type="match status" value="2"/>
</dbReference>
<comment type="similarity">
    <text evidence="3 8">Belongs to the HMBS family.</text>
</comment>
<proteinExistence type="inferred from homology"/>
<protein>
    <recommendedName>
        <fullName evidence="8">Porphobilinogen deaminase</fullName>
        <shortName evidence="8">PBG</shortName>
        <ecNumber evidence="8">2.5.1.61</ecNumber>
    </recommendedName>
    <alternativeName>
        <fullName evidence="8">Hydroxymethylbilane synthase</fullName>
        <shortName evidence="8">HMBS</shortName>
    </alternativeName>
    <alternativeName>
        <fullName evidence="8">Pre-uroporphyrinogen synthase</fullName>
    </alternativeName>
</protein>
<dbReference type="PIRSF" id="PIRSF001438">
    <property type="entry name" value="4pyrrol_synth_OHMeBilane_synth"/>
    <property type="match status" value="1"/>
</dbReference>
<comment type="miscellaneous">
    <text evidence="8">The porphobilinogen subunits are added to the dipyrromethane group.</text>
</comment>
<dbReference type="InterPro" id="IPR022417">
    <property type="entry name" value="Porphobilin_deaminase_N"/>
</dbReference>
<evidence type="ECO:0000259" key="9">
    <source>
        <dbReference type="Pfam" id="PF01379"/>
    </source>
</evidence>
<evidence type="ECO:0000256" key="8">
    <source>
        <dbReference type="HAMAP-Rule" id="MF_00260"/>
    </source>
</evidence>
<evidence type="ECO:0000259" key="10">
    <source>
        <dbReference type="Pfam" id="PF03900"/>
    </source>
</evidence>
<dbReference type="EMBL" id="FQTU01000001">
    <property type="protein sequence ID" value="SHE31831.1"/>
    <property type="molecule type" value="Genomic_DNA"/>
</dbReference>
<dbReference type="SUPFAM" id="SSF53850">
    <property type="entry name" value="Periplasmic binding protein-like II"/>
    <property type="match status" value="1"/>
</dbReference>
<dbReference type="GO" id="GO:0004418">
    <property type="term" value="F:hydroxymethylbilane synthase activity"/>
    <property type="evidence" value="ECO:0007669"/>
    <property type="project" value="UniProtKB-UniRule"/>
</dbReference>
<dbReference type="FunFam" id="3.40.190.10:FF:000004">
    <property type="entry name" value="Porphobilinogen deaminase"/>
    <property type="match status" value="1"/>
</dbReference>
<feature type="modified residue" description="S-(dipyrrolylmethanemethyl)cysteine" evidence="8">
    <location>
        <position position="243"/>
    </location>
</feature>
<dbReference type="NCBIfam" id="TIGR00212">
    <property type="entry name" value="hemC"/>
    <property type="match status" value="1"/>
</dbReference>
<evidence type="ECO:0000256" key="7">
    <source>
        <dbReference type="ARBA" id="ARBA00048169"/>
    </source>
</evidence>
<comment type="catalytic activity">
    <reaction evidence="7 8">
        <text>4 porphobilinogen + H2O = hydroxymethylbilane + 4 NH4(+)</text>
        <dbReference type="Rhea" id="RHEA:13185"/>
        <dbReference type="ChEBI" id="CHEBI:15377"/>
        <dbReference type="ChEBI" id="CHEBI:28938"/>
        <dbReference type="ChEBI" id="CHEBI:57845"/>
        <dbReference type="ChEBI" id="CHEBI:58126"/>
        <dbReference type="EC" id="2.5.1.61"/>
    </reaction>
</comment>
<gene>
    <name evidence="8" type="primary">hemC</name>
    <name evidence="11" type="ORF">SAMN02746064_00269</name>
</gene>
<sequence>MKIRVGSRGSKLAIAQAQIFLESVKEKHKEFEYEIKIIKTTGDKIQDVSLDKIGDKGVFVKEIEESLIEGTIDLAVHSMKDMPSAIPEELMFSAIPKREDPRDALILNYGRKGLDELPMGAVIATGSKRREYQLLRYRPDIKIVPIRGNIDTRIRKMYEQNLDGLVIAAAGLNRLKIKSDIKQNIILLDEELMLPAPAQGALGLEIRKNDKELDDVLRLVEDYESAVQIRAEREFLKEIDGGCHLPIGALCKVEGENILLVGLLGNEDGKILVKRKIEGKAEDAEMLGIKLARIIKGEMPK</sequence>
<comment type="pathway">
    <text evidence="2">Porphyrin-containing compound metabolism; protoporphyrin-IX biosynthesis; coproporphyrinogen-III from 5-aminolevulinate: step 2/4.</text>
</comment>
<evidence type="ECO:0000256" key="1">
    <source>
        <dbReference type="ARBA" id="ARBA00002869"/>
    </source>
</evidence>
<keyword evidence="6 8" id="KW-0627">Porphyrin biosynthesis</keyword>
<dbReference type="RefSeq" id="WP_073269258.1">
    <property type="nucleotide sequence ID" value="NZ_FQTU01000001.1"/>
</dbReference>
<evidence type="ECO:0000313" key="11">
    <source>
        <dbReference type="EMBL" id="SHE31831.1"/>
    </source>
</evidence>
<dbReference type="Gene3D" id="3.30.160.40">
    <property type="entry name" value="Porphobilinogen deaminase, C-terminal domain"/>
    <property type="match status" value="1"/>
</dbReference>
<organism evidence="11 12">
    <name type="scientific">Alkalibacter saccharofermentans DSM 14828</name>
    <dbReference type="NCBI Taxonomy" id="1120975"/>
    <lineage>
        <taxon>Bacteria</taxon>
        <taxon>Bacillati</taxon>
        <taxon>Bacillota</taxon>
        <taxon>Clostridia</taxon>
        <taxon>Eubacteriales</taxon>
        <taxon>Eubacteriaceae</taxon>
        <taxon>Alkalibacter</taxon>
    </lineage>
</organism>
<dbReference type="InterPro" id="IPR036803">
    <property type="entry name" value="Porphobilinogen_deaminase_C_sf"/>
</dbReference>
<evidence type="ECO:0000256" key="2">
    <source>
        <dbReference type="ARBA" id="ARBA00004735"/>
    </source>
</evidence>
<comment type="cofactor">
    <cofactor evidence="8">
        <name>dipyrromethane</name>
        <dbReference type="ChEBI" id="CHEBI:60342"/>
    </cofactor>
    <text evidence="8">Binds 1 dipyrromethane group covalently.</text>
</comment>
<evidence type="ECO:0000256" key="6">
    <source>
        <dbReference type="ARBA" id="ARBA00023244"/>
    </source>
</evidence>
<evidence type="ECO:0000256" key="3">
    <source>
        <dbReference type="ARBA" id="ARBA00005638"/>
    </source>
</evidence>
<dbReference type="EC" id="2.5.1.61" evidence="8"/>
<comment type="subunit">
    <text evidence="4 8">Monomer.</text>
</comment>
<dbReference type="PRINTS" id="PR00151">
    <property type="entry name" value="PORPHBDMNASE"/>
</dbReference>
<dbReference type="GO" id="GO:0005737">
    <property type="term" value="C:cytoplasm"/>
    <property type="evidence" value="ECO:0007669"/>
    <property type="project" value="UniProtKB-UniRule"/>
</dbReference>
<dbReference type="SUPFAM" id="SSF54782">
    <property type="entry name" value="Porphobilinogen deaminase (hydroxymethylbilane synthase), C-terminal domain"/>
    <property type="match status" value="1"/>
</dbReference>
<accession>A0A1M4SHZ5</accession>
<dbReference type="Pfam" id="PF03900">
    <property type="entry name" value="Porphobil_deamC"/>
    <property type="match status" value="1"/>
</dbReference>
<dbReference type="PANTHER" id="PTHR11557:SF0">
    <property type="entry name" value="PORPHOBILINOGEN DEAMINASE"/>
    <property type="match status" value="1"/>
</dbReference>
<dbReference type="Pfam" id="PF01379">
    <property type="entry name" value="Porphobil_deam"/>
    <property type="match status" value="1"/>
</dbReference>
<evidence type="ECO:0000256" key="5">
    <source>
        <dbReference type="ARBA" id="ARBA00022679"/>
    </source>
</evidence>
<evidence type="ECO:0000313" key="12">
    <source>
        <dbReference type="Proteomes" id="UP000184251"/>
    </source>
</evidence>
<dbReference type="InterPro" id="IPR000860">
    <property type="entry name" value="HemC"/>
</dbReference>
<dbReference type="GO" id="GO:0006782">
    <property type="term" value="P:protoporphyrinogen IX biosynthetic process"/>
    <property type="evidence" value="ECO:0007669"/>
    <property type="project" value="UniProtKB-UniRule"/>
</dbReference>
<dbReference type="STRING" id="1120975.SAMN02746064_00269"/>
<evidence type="ECO:0000256" key="4">
    <source>
        <dbReference type="ARBA" id="ARBA00011245"/>
    </source>
</evidence>
<dbReference type="InterPro" id="IPR022418">
    <property type="entry name" value="Porphobilinogen_deaminase_C"/>
</dbReference>
<dbReference type="FunFam" id="3.40.190.10:FF:000005">
    <property type="entry name" value="Porphobilinogen deaminase"/>
    <property type="match status" value="1"/>
</dbReference>
<dbReference type="Proteomes" id="UP000184251">
    <property type="component" value="Unassembled WGS sequence"/>
</dbReference>
<comment type="function">
    <text evidence="1 8">Tetrapolymerization of the monopyrrole PBG into the hydroxymethylbilane pre-uroporphyrinogen in several discrete steps.</text>
</comment>
<dbReference type="HAMAP" id="MF_00260">
    <property type="entry name" value="Porphobil_deam"/>
    <property type="match status" value="1"/>
</dbReference>
<dbReference type="OrthoDB" id="9810298at2"/>
<name>A0A1M4SHZ5_9FIRM</name>
<reference evidence="11 12" key="1">
    <citation type="submission" date="2016-11" db="EMBL/GenBank/DDBJ databases">
        <authorList>
            <person name="Jaros S."/>
            <person name="Januszkiewicz K."/>
            <person name="Wedrychowicz H."/>
        </authorList>
    </citation>
    <scope>NUCLEOTIDE SEQUENCE [LARGE SCALE GENOMIC DNA]</scope>
    <source>
        <strain evidence="11 12">DSM 14828</strain>
    </source>
</reference>
<keyword evidence="12" id="KW-1185">Reference proteome</keyword>
<feature type="domain" description="Porphobilinogen deaminase C-terminal" evidence="10">
    <location>
        <begin position="228"/>
        <end position="294"/>
    </location>
</feature>